<evidence type="ECO:0000313" key="2">
    <source>
        <dbReference type="EMBL" id="SKC31409.1"/>
    </source>
</evidence>
<protein>
    <submittedName>
        <fullName evidence="2">Uncharacterized protein</fullName>
    </submittedName>
</protein>
<keyword evidence="1" id="KW-1133">Transmembrane helix</keyword>
<feature type="transmembrane region" description="Helical" evidence="1">
    <location>
        <begin position="32"/>
        <end position="51"/>
    </location>
</feature>
<gene>
    <name evidence="2" type="ORF">CZ809_00887</name>
</gene>
<organism evidence="2 3">
    <name type="scientific">Photobacterium piscicola</name>
    <dbReference type="NCBI Taxonomy" id="1378299"/>
    <lineage>
        <taxon>Bacteria</taxon>
        <taxon>Pseudomonadati</taxon>
        <taxon>Pseudomonadota</taxon>
        <taxon>Gammaproteobacteria</taxon>
        <taxon>Vibrionales</taxon>
        <taxon>Vibrionaceae</taxon>
        <taxon>Photobacterium</taxon>
    </lineage>
</organism>
<sequence length="85" mass="9725">MIFSSATLWFISIACVPLSVTFFLCSLKQKKIWWNMTTLAFVFIACGLIVVQQYEDYARFTDCIRKGFNYNAFSGECSVGVQDIK</sequence>
<reference evidence="2 3" key="1">
    <citation type="submission" date="2017-02" db="EMBL/GenBank/DDBJ databases">
        <authorList>
            <person name="Peterson S.W."/>
        </authorList>
    </citation>
    <scope>NUCLEOTIDE SEQUENCE [LARGE SCALE GENOMIC DNA]</scope>
    <source>
        <strain evidence="3">type strain: NCCB 100098</strain>
    </source>
</reference>
<dbReference type="EMBL" id="FUZI01000001">
    <property type="protein sequence ID" value="SKC31409.1"/>
    <property type="molecule type" value="Genomic_DNA"/>
</dbReference>
<keyword evidence="1" id="KW-0812">Transmembrane</keyword>
<feature type="transmembrane region" description="Helical" evidence="1">
    <location>
        <begin position="6"/>
        <end position="25"/>
    </location>
</feature>
<evidence type="ECO:0000313" key="3">
    <source>
        <dbReference type="Proteomes" id="UP000189966"/>
    </source>
</evidence>
<dbReference type="AlphaFoldDB" id="A0A1T5HX71"/>
<accession>A0A1T5HX71</accession>
<proteinExistence type="predicted"/>
<dbReference type="Proteomes" id="UP000189966">
    <property type="component" value="Unassembled WGS sequence"/>
</dbReference>
<keyword evidence="1" id="KW-0472">Membrane</keyword>
<evidence type="ECO:0000256" key="1">
    <source>
        <dbReference type="SAM" id="Phobius"/>
    </source>
</evidence>
<name>A0A1T5HX71_9GAMM</name>